<evidence type="ECO:0000313" key="2">
    <source>
        <dbReference type="Proteomes" id="UP000320184"/>
    </source>
</evidence>
<comment type="caution">
    <text evidence="1">The sequence shown here is derived from an EMBL/GenBank/DDBJ whole genome shotgun (WGS) entry which is preliminary data.</text>
</comment>
<evidence type="ECO:0000313" key="1">
    <source>
        <dbReference type="EMBL" id="TMQ52637.1"/>
    </source>
</evidence>
<protein>
    <submittedName>
        <fullName evidence="1">Uncharacterized protein</fullName>
    </submittedName>
</protein>
<proteinExistence type="predicted"/>
<gene>
    <name evidence="1" type="ORF">E6K73_02565</name>
</gene>
<dbReference type="EMBL" id="VBOT01000030">
    <property type="protein sequence ID" value="TMQ52637.1"/>
    <property type="molecule type" value="Genomic_DNA"/>
</dbReference>
<reference evidence="1 2" key="1">
    <citation type="journal article" date="2019" name="Nat. Microbiol.">
        <title>Mediterranean grassland soil C-N compound turnover is dependent on rainfall and depth, and is mediated by genomically divergent microorganisms.</title>
        <authorList>
            <person name="Diamond S."/>
            <person name="Andeer P.F."/>
            <person name="Li Z."/>
            <person name="Crits-Christoph A."/>
            <person name="Burstein D."/>
            <person name="Anantharaman K."/>
            <person name="Lane K.R."/>
            <person name="Thomas B.C."/>
            <person name="Pan C."/>
            <person name="Northen T.R."/>
            <person name="Banfield J.F."/>
        </authorList>
    </citation>
    <scope>NUCLEOTIDE SEQUENCE [LARGE SCALE GENOMIC DNA]</scope>
    <source>
        <strain evidence="1">WS_3</strain>
    </source>
</reference>
<name>A0A538SMQ7_UNCEI</name>
<accession>A0A538SMQ7</accession>
<dbReference type="AlphaFoldDB" id="A0A538SMQ7"/>
<dbReference type="Proteomes" id="UP000320184">
    <property type="component" value="Unassembled WGS sequence"/>
</dbReference>
<organism evidence="1 2">
    <name type="scientific">Eiseniibacteriota bacterium</name>
    <dbReference type="NCBI Taxonomy" id="2212470"/>
    <lineage>
        <taxon>Bacteria</taxon>
        <taxon>Candidatus Eiseniibacteriota</taxon>
    </lineage>
</organism>
<sequence>MPRNQHLPWSVLMNHPLVVVAVASLIGTAPLAGAADLCRAPYNPTINRADFLDAKGKPIKIDNRYFPLQPGTTFTYQGTNNEREVLQVTTRTKTILGVTTTVVTDEATVNGQLAEQTSDWFAQDKNGNVWYFGEDTMEFPGGSTAGSWEAGKNGAKPGIIMEASPRVGDAYRQEFAQGVAEDVAEVRSLDSDVSVPYGAFGDALNTRDGSCIEAGLENKYYAPGVGSVLEIGKGKERLELVSVTH</sequence>